<dbReference type="AlphaFoldDB" id="A0A2P2QPY7"/>
<sequence>MILLIHEILLRVKSRFSINFPWDTFLNQKLSLLYQGGRALCLWCYGVGQVSPSYMFGHVKMGLFYPFPFHYPTSLNNMQ</sequence>
<evidence type="ECO:0000313" key="1">
    <source>
        <dbReference type="EMBL" id="MBX69060.1"/>
    </source>
</evidence>
<protein>
    <submittedName>
        <fullName evidence="1">Uncharacterized protein</fullName>
    </submittedName>
</protein>
<accession>A0A2P2QPY7</accession>
<dbReference type="EMBL" id="GGEC01088576">
    <property type="protein sequence ID" value="MBX69060.1"/>
    <property type="molecule type" value="Transcribed_RNA"/>
</dbReference>
<reference evidence="1" key="1">
    <citation type="submission" date="2018-02" db="EMBL/GenBank/DDBJ databases">
        <title>Rhizophora mucronata_Transcriptome.</title>
        <authorList>
            <person name="Meera S.P."/>
            <person name="Sreeshan A."/>
            <person name="Augustine A."/>
        </authorList>
    </citation>
    <scope>NUCLEOTIDE SEQUENCE</scope>
    <source>
        <tissue evidence="1">Leaf</tissue>
    </source>
</reference>
<name>A0A2P2QPY7_RHIMU</name>
<organism evidence="1">
    <name type="scientific">Rhizophora mucronata</name>
    <name type="common">Asiatic mangrove</name>
    <dbReference type="NCBI Taxonomy" id="61149"/>
    <lineage>
        <taxon>Eukaryota</taxon>
        <taxon>Viridiplantae</taxon>
        <taxon>Streptophyta</taxon>
        <taxon>Embryophyta</taxon>
        <taxon>Tracheophyta</taxon>
        <taxon>Spermatophyta</taxon>
        <taxon>Magnoliopsida</taxon>
        <taxon>eudicotyledons</taxon>
        <taxon>Gunneridae</taxon>
        <taxon>Pentapetalae</taxon>
        <taxon>rosids</taxon>
        <taxon>fabids</taxon>
        <taxon>Malpighiales</taxon>
        <taxon>Rhizophoraceae</taxon>
        <taxon>Rhizophora</taxon>
    </lineage>
</organism>
<proteinExistence type="predicted"/>